<evidence type="ECO:0000313" key="3">
    <source>
        <dbReference type="EMBL" id="KIY01353.1"/>
    </source>
</evidence>
<keyword evidence="4" id="KW-1185">Reference proteome</keyword>
<feature type="transmembrane region" description="Helical" evidence="2">
    <location>
        <begin position="182"/>
        <end position="202"/>
    </location>
</feature>
<accession>A0A0D2K695</accession>
<keyword evidence="2" id="KW-0812">Transmembrane</keyword>
<dbReference type="GeneID" id="27708651"/>
<sequence>MPVSTRRTVRSKPSTAPTAPNTASPSPAPSPSSLYSRLSEMNTYKITTLLLTFFAATHTVFGLILPNDFGVEGNDVFSAMQTVRFNFMGSRRTLHDFYMGFGLGVTVFLCMSATLSWILSVYPDTAGSAAWGLTKADAKEIEDGNAELGLARIVGMLKWVLFMSNLAHMVLCYVYLFIPPMVVSTVIAALLGWECFKDLTYWERKKAEMRRTEGAQGRGFD</sequence>
<dbReference type="InterPro" id="IPR058068">
    <property type="entry name" value="LIC_13387-like"/>
</dbReference>
<gene>
    <name evidence="3" type="ORF">Z520_02905</name>
</gene>
<dbReference type="VEuPathDB" id="FungiDB:Z520_02905"/>
<feature type="region of interest" description="Disordered" evidence="1">
    <location>
        <begin position="1"/>
        <end position="34"/>
    </location>
</feature>
<keyword evidence="2" id="KW-0472">Membrane</keyword>
<name>A0A0D2K695_9EURO</name>
<keyword evidence="2" id="KW-1133">Transmembrane helix</keyword>
<feature type="transmembrane region" description="Helical" evidence="2">
    <location>
        <begin position="46"/>
        <end position="65"/>
    </location>
</feature>
<dbReference type="Proteomes" id="UP000053411">
    <property type="component" value="Unassembled WGS sequence"/>
</dbReference>
<protein>
    <submittedName>
        <fullName evidence="3">Uncharacterized protein</fullName>
    </submittedName>
</protein>
<dbReference type="AlphaFoldDB" id="A0A0D2K695"/>
<dbReference type="RefSeq" id="XP_016635475.1">
    <property type="nucleotide sequence ID" value="XM_016773418.1"/>
</dbReference>
<feature type="transmembrane region" description="Helical" evidence="2">
    <location>
        <begin position="97"/>
        <end position="119"/>
    </location>
</feature>
<evidence type="ECO:0000313" key="4">
    <source>
        <dbReference type="Proteomes" id="UP000053411"/>
    </source>
</evidence>
<reference evidence="3 4" key="1">
    <citation type="submission" date="2015-01" db="EMBL/GenBank/DDBJ databases">
        <title>The Genome Sequence of Fonsecaea multimorphosa CBS 102226.</title>
        <authorList>
            <consortium name="The Broad Institute Genomics Platform"/>
            <person name="Cuomo C."/>
            <person name="de Hoog S."/>
            <person name="Gorbushina A."/>
            <person name="Stielow B."/>
            <person name="Teixiera M."/>
            <person name="Abouelleil A."/>
            <person name="Chapman S.B."/>
            <person name="Priest M."/>
            <person name="Young S.K."/>
            <person name="Wortman J."/>
            <person name="Nusbaum C."/>
            <person name="Birren B."/>
        </authorList>
    </citation>
    <scope>NUCLEOTIDE SEQUENCE [LARGE SCALE GENOMIC DNA]</scope>
    <source>
        <strain evidence="3 4">CBS 102226</strain>
    </source>
</reference>
<dbReference type="EMBL" id="KN848065">
    <property type="protein sequence ID" value="KIY01353.1"/>
    <property type="molecule type" value="Genomic_DNA"/>
</dbReference>
<dbReference type="NCBIfam" id="NF047765">
    <property type="entry name" value="LIC_13387_fam"/>
    <property type="match status" value="1"/>
</dbReference>
<evidence type="ECO:0000256" key="1">
    <source>
        <dbReference type="SAM" id="MobiDB-lite"/>
    </source>
</evidence>
<feature type="compositionally biased region" description="Low complexity" evidence="1">
    <location>
        <begin position="11"/>
        <end position="25"/>
    </location>
</feature>
<evidence type="ECO:0000256" key="2">
    <source>
        <dbReference type="SAM" id="Phobius"/>
    </source>
</evidence>
<organism evidence="3 4">
    <name type="scientific">Fonsecaea multimorphosa CBS 102226</name>
    <dbReference type="NCBI Taxonomy" id="1442371"/>
    <lineage>
        <taxon>Eukaryota</taxon>
        <taxon>Fungi</taxon>
        <taxon>Dikarya</taxon>
        <taxon>Ascomycota</taxon>
        <taxon>Pezizomycotina</taxon>
        <taxon>Eurotiomycetes</taxon>
        <taxon>Chaetothyriomycetidae</taxon>
        <taxon>Chaetothyriales</taxon>
        <taxon>Herpotrichiellaceae</taxon>
        <taxon>Fonsecaea</taxon>
    </lineage>
</organism>
<dbReference type="OrthoDB" id="4152485at2759"/>
<proteinExistence type="predicted"/>